<evidence type="ECO:0000256" key="1">
    <source>
        <dbReference type="SAM" id="Phobius"/>
    </source>
</evidence>
<gene>
    <name evidence="2" type="ORF">ACFFK0_28315</name>
</gene>
<evidence type="ECO:0000313" key="3">
    <source>
        <dbReference type="Proteomes" id="UP001589776"/>
    </source>
</evidence>
<protein>
    <recommendedName>
        <fullName evidence="4">DUF2157 domain-containing protein</fullName>
    </recommendedName>
</protein>
<sequence>MDADKKVIVVKEIEQWRRSKLLPEQYCDFLLNLYADNADAGSSDRTVLGMSSSAIANSSWKGWLLALGVIGFTLIIGLNFNSFAISLQIGIAVLVLLCCYTFAYRFRAGNPLIPNALVGIGSLFLLVVGVYLLKLNQITEPSAYVGYIAGTSSVWLLTGLTGRMPIFHFSGWMGLIGCYAWVLNDKLGELAFVPLQLSWLPLCVLLIWSGWLLHQRAKRAGAILFLVGCLVWLVPEVYGFILPVDLPNQQLQALLIGKIAAAAAFLFLLRKKWIEWVA</sequence>
<dbReference type="RefSeq" id="WP_377474356.1">
    <property type="nucleotide sequence ID" value="NZ_JBHLWN010000117.1"/>
</dbReference>
<evidence type="ECO:0008006" key="4">
    <source>
        <dbReference type="Google" id="ProtNLM"/>
    </source>
</evidence>
<feature type="transmembrane region" description="Helical" evidence="1">
    <location>
        <begin position="253"/>
        <end position="269"/>
    </location>
</feature>
<keyword evidence="3" id="KW-1185">Reference proteome</keyword>
<evidence type="ECO:0000313" key="2">
    <source>
        <dbReference type="EMBL" id="MFC0216307.1"/>
    </source>
</evidence>
<keyword evidence="1" id="KW-1133">Transmembrane helix</keyword>
<feature type="transmembrane region" description="Helical" evidence="1">
    <location>
        <begin position="166"/>
        <end position="184"/>
    </location>
</feature>
<feature type="transmembrane region" description="Helical" evidence="1">
    <location>
        <begin position="84"/>
        <end position="104"/>
    </location>
</feature>
<organism evidence="2 3">
    <name type="scientific">Paenibacillus chartarius</name>
    <dbReference type="NCBI Taxonomy" id="747481"/>
    <lineage>
        <taxon>Bacteria</taxon>
        <taxon>Bacillati</taxon>
        <taxon>Bacillota</taxon>
        <taxon>Bacilli</taxon>
        <taxon>Bacillales</taxon>
        <taxon>Paenibacillaceae</taxon>
        <taxon>Paenibacillus</taxon>
    </lineage>
</organism>
<keyword evidence="1" id="KW-0812">Transmembrane</keyword>
<feature type="transmembrane region" description="Helical" evidence="1">
    <location>
        <begin position="60"/>
        <end position="78"/>
    </location>
</feature>
<accession>A0ABV6DUH2</accession>
<name>A0ABV6DUH2_9BACL</name>
<feature type="transmembrane region" description="Helical" evidence="1">
    <location>
        <begin position="220"/>
        <end position="241"/>
    </location>
</feature>
<dbReference type="Proteomes" id="UP001589776">
    <property type="component" value="Unassembled WGS sequence"/>
</dbReference>
<feature type="transmembrane region" description="Helical" evidence="1">
    <location>
        <begin position="190"/>
        <end position="213"/>
    </location>
</feature>
<dbReference type="EMBL" id="JBHLWN010000117">
    <property type="protein sequence ID" value="MFC0216307.1"/>
    <property type="molecule type" value="Genomic_DNA"/>
</dbReference>
<proteinExistence type="predicted"/>
<feature type="transmembrane region" description="Helical" evidence="1">
    <location>
        <begin position="141"/>
        <end position="159"/>
    </location>
</feature>
<reference evidence="2 3" key="1">
    <citation type="submission" date="2024-09" db="EMBL/GenBank/DDBJ databases">
        <authorList>
            <person name="Sun Q."/>
            <person name="Mori K."/>
        </authorList>
    </citation>
    <scope>NUCLEOTIDE SEQUENCE [LARGE SCALE GENOMIC DNA]</scope>
    <source>
        <strain evidence="2 3">CCM 7759</strain>
    </source>
</reference>
<feature type="transmembrane region" description="Helical" evidence="1">
    <location>
        <begin position="116"/>
        <end position="135"/>
    </location>
</feature>
<keyword evidence="1" id="KW-0472">Membrane</keyword>
<comment type="caution">
    <text evidence="2">The sequence shown here is derived from an EMBL/GenBank/DDBJ whole genome shotgun (WGS) entry which is preliminary data.</text>
</comment>